<keyword evidence="6" id="KW-0066">ATP synthesis</keyword>
<feature type="transmembrane region" description="Helical" evidence="7">
    <location>
        <begin position="12"/>
        <end position="32"/>
    </location>
</feature>
<evidence type="ECO:0000313" key="9">
    <source>
        <dbReference type="EMBL" id="ABW83862.1"/>
    </source>
</evidence>
<dbReference type="InterPro" id="IPR003319">
    <property type="entry name" value="YMF19-like_N"/>
</dbReference>
<comment type="subcellular location">
    <subcellularLocation>
        <location evidence="1">Mitochondrion membrane</location>
    </subcellularLocation>
</comment>
<evidence type="ECO:0000256" key="6">
    <source>
        <dbReference type="ARBA" id="ARBA00023310"/>
    </source>
</evidence>
<proteinExistence type="predicted"/>
<evidence type="ECO:0000256" key="4">
    <source>
        <dbReference type="ARBA" id="ARBA00023128"/>
    </source>
</evidence>
<sequence>MPQLDTISFLTQYIWTLIVLFFLFTLLINTILPKIQQQLIIRAKIDSVELKKETTKLDIFKTLFQLK</sequence>
<evidence type="ECO:0000256" key="1">
    <source>
        <dbReference type="ARBA" id="ARBA00004325"/>
    </source>
</evidence>
<dbReference type="GO" id="GO:0031966">
    <property type="term" value="C:mitochondrial membrane"/>
    <property type="evidence" value="ECO:0007669"/>
    <property type="project" value="UniProtKB-SubCell"/>
</dbReference>
<keyword evidence="4 9" id="KW-0496">Mitochondrion</keyword>
<dbReference type="Pfam" id="PF02326">
    <property type="entry name" value="YMF19"/>
    <property type="match status" value="1"/>
</dbReference>
<evidence type="ECO:0000256" key="7">
    <source>
        <dbReference type="SAM" id="Phobius"/>
    </source>
</evidence>
<dbReference type="AlphaFoldDB" id="I6LII1"/>
<keyword evidence="2 7" id="KW-0812">Transmembrane</keyword>
<dbReference type="EMBL" id="EU237482">
    <property type="protein sequence ID" value="ABW83862.1"/>
    <property type="molecule type" value="Genomic_DNA"/>
</dbReference>
<keyword evidence="3 7" id="KW-1133">Transmembrane helix</keyword>
<evidence type="ECO:0000256" key="5">
    <source>
        <dbReference type="ARBA" id="ARBA00023136"/>
    </source>
</evidence>
<accession>I6LII1</accession>
<evidence type="ECO:0000259" key="8">
    <source>
        <dbReference type="Pfam" id="PF02326"/>
    </source>
</evidence>
<evidence type="ECO:0000256" key="3">
    <source>
        <dbReference type="ARBA" id="ARBA00022989"/>
    </source>
</evidence>
<gene>
    <name evidence="9" type="primary">atp8</name>
</gene>
<dbReference type="RefSeq" id="YP_001648500.1">
    <property type="nucleotide sequence ID" value="NC_010204.1"/>
</dbReference>
<protein>
    <submittedName>
        <fullName evidence="9">ATP synthase F0 subunit 8</fullName>
    </submittedName>
</protein>
<dbReference type="GeneID" id="5846513"/>
<evidence type="ECO:0000256" key="2">
    <source>
        <dbReference type="ARBA" id="ARBA00022692"/>
    </source>
</evidence>
<feature type="domain" description="ATP synthase YMF19-like N-terminal" evidence="8">
    <location>
        <begin position="2"/>
        <end position="54"/>
    </location>
</feature>
<organism evidence="9">
    <name type="scientific">Topsentia ophiraphidites</name>
    <name type="common">Marine sponge</name>
    <dbReference type="NCBI Taxonomy" id="281489"/>
    <lineage>
        <taxon>Eukaryota</taxon>
        <taxon>Metazoa</taxon>
        <taxon>Porifera</taxon>
        <taxon>Demospongiae</taxon>
        <taxon>Heteroscleromorpha</taxon>
        <taxon>Suberitida</taxon>
        <taxon>Halichondriidae</taxon>
        <taxon>Topsentia</taxon>
    </lineage>
</organism>
<dbReference type="GO" id="GO:0006754">
    <property type="term" value="P:ATP biosynthetic process"/>
    <property type="evidence" value="ECO:0007669"/>
    <property type="project" value="UniProtKB-KW"/>
</dbReference>
<keyword evidence="5 7" id="KW-0472">Membrane</keyword>
<name>I6LII1_TOPOP</name>
<reference evidence="9" key="1">
    <citation type="journal article" date="2008" name="Gene">
        <title>The mitochondrial genome of Hydra oligactis (Cnidaria, Hydrozoa) sheds new light on animal mtDNA evolution and cnidarian phylogeny.</title>
        <authorList>
            <person name="Kayal E."/>
            <person name="Lavrov D.V."/>
        </authorList>
    </citation>
    <scope>NUCLEOTIDE SEQUENCE</scope>
</reference>
<geneLocation type="mitochondrion" evidence="9"/>